<reference evidence="1 2" key="1">
    <citation type="submission" date="2019-09" db="EMBL/GenBank/DDBJ databases">
        <title>Bird 10,000 Genomes (B10K) Project - Family phase.</title>
        <authorList>
            <person name="Zhang G."/>
        </authorList>
    </citation>
    <scope>NUCLEOTIDE SEQUENCE [LARGE SCALE GENOMIC DNA]</scope>
    <source>
        <strain evidence="1">B10K-DU-001-15</strain>
        <tissue evidence="1">Muscle</tissue>
    </source>
</reference>
<dbReference type="AlphaFoldDB" id="A0A7L2C8R9"/>
<feature type="non-terminal residue" evidence="1">
    <location>
        <position position="1"/>
    </location>
</feature>
<gene>
    <name evidence="1" type="primary">Trav4_6</name>
    <name evidence="1" type="ORF">ALACHE_R04340</name>
</gene>
<name>A0A7L2C8R9_9PASS</name>
<proteinExistence type="predicted"/>
<dbReference type="EMBL" id="VWYE01024166">
    <property type="protein sequence ID" value="NXQ34447.1"/>
    <property type="molecule type" value="Genomic_DNA"/>
</dbReference>
<sequence length="72" mass="7994">FLAVALARAQIQQEPSLEITEGTGINISCSHPQIADIDWINWYRQLPGQGPEFLVNALKGFKDVSDIGGRLW</sequence>
<comment type="caution">
    <text evidence="1">The sequence shown here is derived from an EMBL/GenBank/DDBJ whole genome shotgun (WGS) entry which is preliminary data.</text>
</comment>
<keyword evidence="2" id="KW-1185">Reference proteome</keyword>
<evidence type="ECO:0000313" key="1">
    <source>
        <dbReference type="EMBL" id="NXQ34447.1"/>
    </source>
</evidence>
<protein>
    <submittedName>
        <fullName evidence="1">TVA4 protein</fullName>
    </submittedName>
</protein>
<feature type="non-terminal residue" evidence="1">
    <location>
        <position position="72"/>
    </location>
</feature>
<evidence type="ECO:0000313" key="2">
    <source>
        <dbReference type="Proteomes" id="UP000571582"/>
    </source>
</evidence>
<dbReference type="Gene3D" id="2.60.40.10">
    <property type="entry name" value="Immunoglobulins"/>
    <property type="match status" value="1"/>
</dbReference>
<dbReference type="InterPro" id="IPR036179">
    <property type="entry name" value="Ig-like_dom_sf"/>
</dbReference>
<dbReference type="Proteomes" id="UP000571582">
    <property type="component" value="Unassembled WGS sequence"/>
</dbReference>
<organism evidence="1 2">
    <name type="scientific">Alaudala cheleensis</name>
    <name type="common">Asian short-toed lark</name>
    <dbReference type="NCBI Taxonomy" id="670337"/>
    <lineage>
        <taxon>Eukaryota</taxon>
        <taxon>Metazoa</taxon>
        <taxon>Chordata</taxon>
        <taxon>Craniata</taxon>
        <taxon>Vertebrata</taxon>
        <taxon>Euteleostomi</taxon>
        <taxon>Archelosauria</taxon>
        <taxon>Archosauria</taxon>
        <taxon>Dinosauria</taxon>
        <taxon>Saurischia</taxon>
        <taxon>Theropoda</taxon>
        <taxon>Coelurosauria</taxon>
        <taxon>Aves</taxon>
        <taxon>Neognathae</taxon>
        <taxon>Neoaves</taxon>
        <taxon>Telluraves</taxon>
        <taxon>Australaves</taxon>
        <taxon>Passeriformes</taxon>
        <taxon>Sylvioidea</taxon>
        <taxon>Alaudidae</taxon>
        <taxon>Alaudala</taxon>
    </lineage>
</organism>
<dbReference type="InterPro" id="IPR013783">
    <property type="entry name" value="Ig-like_fold"/>
</dbReference>
<accession>A0A7L2C8R9</accession>
<dbReference type="SUPFAM" id="SSF48726">
    <property type="entry name" value="Immunoglobulin"/>
    <property type="match status" value="1"/>
</dbReference>